<organism evidence="2">
    <name type="scientific">Streptococcus salivarius</name>
    <dbReference type="NCBI Taxonomy" id="1304"/>
    <lineage>
        <taxon>Bacteria</taxon>
        <taxon>Bacillati</taxon>
        <taxon>Bacillota</taxon>
        <taxon>Bacilli</taxon>
        <taxon>Lactobacillales</taxon>
        <taxon>Streptococcaceae</taxon>
        <taxon>Streptococcus</taxon>
    </lineage>
</organism>
<keyword evidence="1" id="KW-1133">Transmembrane helix</keyword>
<feature type="transmembrane region" description="Helical" evidence="1">
    <location>
        <begin position="55"/>
        <end position="75"/>
    </location>
</feature>
<keyword evidence="1" id="KW-0812">Transmembrane</keyword>
<reference evidence="2" key="1">
    <citation type="journal article" date="2012" name="Appl. Environ. Microbiol.">
        <title>Salivaricin D, a Novel Intrinsically Trypsin-Resistant Lantibiotic from Streptococcus salivarius 5M6c Isolated from a Healthy Infant.</title>
        <authorList>
            <person name="Birri D.J."/>
            <person name="Brede D.A."/>
            <person name="Nes I.F."/>
        </authorList>
    </citation>
    <scope>NUCLEOTIDE SEQUENCE</scope>
    <source>
        <strain evidence="2">5M6c</strain>
    </source>
</reference>
<evidence type="ECO:0000256" key="1">
    <source>
        <dbReference type="SAM" id="Phobius"/>
    </source>
</evidence>
<name>H2D784_STRSL</name>
<accession>H2D784</accession>
<sequence length="79" mass="8645">MNNAKTGKILGISSIVVALLSPLIGVVLGITTLIMARRYELYSLGNKSFKQEKMLGWAGLLVSVVMYLVNIYIVMLQKG</sequence>
<feature type="transmembrane region" description="Helical" evidence="1">
    <location>
        <begin position="12"/>
        <end position="34"/>
    </location>
</feature>
<protein>
    <recommendedName>
        <fullName evidence="3">DUF4190 domain-containing protein</fullName>
    </recommendedName>
</protein>
<keyword evidence="1" id="KW-0472">Membrane</keyword>
<dbReference type="EMBL" id="JN564797">
    <property type="protein sequence ID" value="AEX55189.1"/>
    <property type="molecule type" value="Genomic_DNA"/>
</dbReference>
<evidence type="ECO:0000313" key="2">
    <source>
        <dbReference type="EMBL" id="AEX55189.1"/>
    </source>
</evidence>
<proteinExistence type="predicted"/>
<dbReference type="AlphaFoldDB" id="H2D784"/>
<evidence type="ECO:0008006" key="3">
    <source>
        <dbReference type="Google" id="ProtNLM"/>
    </source>
</evidence>